<dbReference type="InterPro" id="IPR052930">
    <property type="entry name" value="TA_antitoxin_MntA"/>
</dbReference>
<gene>
    <name evidence="2" type="ORF">GCM10008986_28400</name>
</gene>
<name>A0ABN1BJV8_9BACI</name>
<evidence type="ECO:0000259" key="1">
    <source>
        <dbReference type="Pfam" id="PF18765"/>
    </source>
</evidence>
<keyword evidence="3" id="KW-1185">Reference proteome</keyword>
<dbReference type="InterPro" id="IPR043519">
    <property type="entry name" value="NT_sf"/>
</dbReference>
<dbReference type="Gene3D" id="3.30.460.10">
    <property type="entry name" value="Beta Polymerase, domain 2"/>
    <property type="match status" value="1"/>
</dbReference>
<dbReference type="PANTHER" id="PTHR43852:SF2">
    <property type="entry name" value="PROTEIN ADENYLYLTRANSFERASE MNTA"/>
    <property type="match status" value="1"/>
</dbReference>
<evidence type="ECO:0000313" key="2">
    <source>
        <dbReference type="EMBL" id="GAA0499537.1"/>
    </source>
</evidence>
<dbReference type="Proteomes" id="UP001500880">
    <property type="component" value="Unassembled WGS sequence"/>
</dbReference>
<feature type="domain" description="Polymerase beta nucleotidyltransferase" evidence="1">
    <location>
        <begin position="25"/>
        <end position="100"/>
    </location>
</feature>
<protein>
    <submittedName>
        <fullName evidence="2">Nucleotidyltransferase domain-containing protein</fullName>
    </submittedName>
</protein>
<dbReference type="SUPFAM" id="SSF81301">
    <property type="entry name" value="Nucleotidyltransferase"/>
    <property type="match status" value="1"/>
</dbReference>
<dbReference type="RefSeq" id="WP_343842440.1">
    <property type="nucleotide sequence ID" value="NZ_BAAADO010000006.1"/>
</dbReference>
<reference evidence="2 3" key="1">
    <citation type="journal article" date="2019" name="Int. J. Syst. Evol. Microbiol.">
        <title>The Global Catalogue of Microorganisms (GCM) 10K type strain sequencing project: providing services to taxonomists for standard genome sequencing and annotation.</title>
        <authorList>
            <consortium name="The Broad Institute Genomics Platform"/>
            <consortium name="The Broad Institute Genome Sequencing Center for Infectious Disease"/>
            <person name="Wu L."/>
            <person name="Ma J."/>
        </authorList>
    </citation>
    <scope>NUCLEOTIDE SEQUENCE [LARGE SCALE GENOMIC DNA]</scope>
    <source>
        <strain evidence="2 3">JCM 12389</strain>
    </source>
</reference>
<evidence type="ECO:0000313" key="3">
    <source>
        <dbReference type="Proteomes" id="UP001500880"/>
    </source>
</evidence>
<dbReference type="InterPro" id="IPR041633">
    <property type="entry name" value="Polbeta"/>
</dbReference>
<dbReference type="CDD" id="cd05403">
    <property type="entry name" value="NT_KNTase_like"/>
    <property type="match status" value="1"/>
</dbReference>
<sequence length="103" mass="12147">MSRNHVLREKLLIDLRDIVVKTLEDEPVKVYLFGSWAREEEKQTSDIDVAIQSDGEIPMRKWVELRDRIEESTIPYHVDLVDLTAANEQLKERVKEEGVLWKD</sequence>
<dbReference type="EMBL" id="BAAADO010000006">
    <property type="protein sequence ID" value="GAA0499537.1"/>
    <property type="molecule type" value="Genomic_DNA"/>
</dbReference>
<proteinExistence type="predicted"/>
<accession>A0ABN1BJV8</accession>
<dbReference type="Pfam" id="PF18765">
    <property type="entry name" value="Polbeta"/>
    <property type="match status" value="1"/>
</dbReference>
<dbReference type="PANTHER" id="PTHR43852">
    <property type="entry name" value="NUCLEOTIDYLTRANSFERASE"/>
    <property type="match status" value="1"/>
</dbReference>
<organism evidence="2 3">
    <name type="scientific">Salinibacillus aidingensis</name>
    <dbReference type="NCBI Taxonomy" id="237684"/>
    <lineage>
        <taxon>Bacteria</taxon>
        <taxon>Bacillati</taxon>
        <taxon>Bacillota</taxon>
        <taxon>Bacilli</taxon>
        <taxon>Bacillales</taxon>
        <taxon>Bacillaceae</taxon>
        <taxon>Salinibacillus</taxon>
    </lineage>
</organism>
<comment type="caution">
    <text evidence="2">The sequence shown here is derived from an EMBL/GenBank/DDBJ whole genome shotgun (WGS) entry which is preliminary data.</text>
</comment>